<evidence type="ECO:0000259" key="2">
    <source>
        <dbReference type="PROSITE" id="PS50181"/>
    </source>
</evidence>
<dbReference type="CDD" id="cd22165">
    <property type="entry name" value="F-box_AtSKIP22-like"/>
    <property type="match status" value="1"/>
</dbReference>
<feature type="compositionally biased region" description="Polar residues" evidence="1">
    <location>
        <begin position="143"/>
        <end position="170"/>
    </location>
</feature>
<dbReference type="PANTHER" id="PTHR47602:SF2">
    <property type="entry name" value="F-BOX PROTEIN SKIP22"/>
    <property type="match status" value="1"/>
</dbReference>
<evidence type="ECO:0000313" key="4">
    <source>
        <dbReference type="RefSeq" id="XP_027112669.1"/>
    </source>
</evidence>
<dbReference type="SUPFAM" id="SSF81383">
    <property type="entry name" value="F-box domain"/>
    <property type="match status" value="1"/>
</dbReference>
<dbReference type="PROSITE" id="PS50181">
    <property type="entry name" value="FBOX"/>
    <property type="match status" value="1"/>
</dbReference>
<dbReference type="AlphaFoldDB" id="A0A6P6WBQ6"/>
<protein>
    <submittedName>
        <fullName evidence="4">F-box protein SKIP22-like</fullName>
    </submittedName>
</protein>
<dbReference type="SMART" id="SM00256">
    <property type="entry name" value="FBOX"/>
    <property type="match status" value="1"/>
</dbReference>
<feature type="region of interest" description="Disordered" evidence="1">
    <location>
        <begin position="124"/>
        <end position="182"/>
    </location>
</feature>
<evidence type="ECO:0000256" key="1">
    <source>
        <dbReference type="SAM" id="MobiDB-lite"/>
    </source>
</evidence>
<dbReference type="InterPro" id="IPR036047">
    <property type="entry name" value="F-box-like_dom_sf"/>
</dbReference>
<feature type="domain" description="F-box" evidence="2">
    <location>
        <begin position="386"/>
        <end position="432"/>
    </location>
</feature>
<accession>A0A6P6WBQ6</accession>
<organism evidence="3 4">
    <name type="scientific">Coffea arabica</name>
    <name type="common">Arabian coffee</name>
    <dbReference type="NCBI Taxonomy" id="13443"/>
    <lineage>
        <taxon>Eukaryota</taxon>
        <taxon>Viridiplantae</taxon>
        <taxon>Streptophyta</taxon>
        <taxon>Embryophyta</taxon>
        <taxon>Tracheophyta</taxon>
        <taxon>Spermatophyta</taxon>
        <taxon>Magnoliopsida</taxon>
        <taxon>eudicotyledons</taxon>
        <taxon>Gunneridae</taxon>
        <taxon>Pentapetalae</taxon>
        <taxon>asterids</taxon>
        <taxon>lamiids</taxon>
        <taxon>Gentianales</taxon>
        <taxon>Rubiaceae</taxon>
        <taxon>Ixoroideae</taxon>
        <taxon>Gardenieae complex</taxon>
        <taxon>Bertiereae - Coffeeae clade</taxon>
        <taxon>Coffeeae</taxon>
        <taxon>Coffea</taxon>
    </lineage>
</organism>
<gene>
    <name evidence="4" type="primary">LOC113731546</name>
</gene>
<dbReference type="OrthoDB" id="101791at2759"/>
<dbReference type="RefSeq" id="XP_027112669.1">
    <property type="nucleotide sequence ID" value="XM_027256868.2"/>
</dbReference>
<dbReference type="Pfam" id="PF12937">
    <property type="entry name" value="F-box-like"/>
    <property type="match status" value="1"/>
</dbReference>
<reference evidence="3" key="1">
    <citation type="journal article" date="2025" name="Foods">
        <title>Unveiling the Microbial Signatures of Arabica Coffee Cherries: Insights into Ripeness Specific Diversity, Functional Traits, and Implications for Quality and Safety.</title>
        <authorList>
            <consortium name="RefSeq"/>
            <person name="Tenea G.N."/>
            <person name="Cifuentes V."/>
            <person name="Reyes P."/>
            <person name="Cevallos-Vallejos M."/>
        </authorList>
    </citation>
    <scope>NUCLEOTIDE SEQUENCE [LARGE SCALE GENOMIC DNA]</scope>
</reference>
<reference evidence="4" key="2">
    <citation type="submission" date="2025-08" db="UniProtKB">
        <authorList>
            <consortium name="RefSeq"/>
        </authorList>
    </citation>
    <scope>IDENTIFICATION</scope>
    <source>
        <tissue evidence="4">Leaves</tissue>
    </source>
</reference>
<evidence type="ECO:0000313" key="3">
    <source>
        <dbReference type="Proteomes" id="UP001652660"/>
    </source>
</evidence>
<proteinExistence type="predicted"/>
<dbReference type="GeneID" id="113731546"/>
<dbReference type="Gene3D" id="3.40.1000.30">
    <property type="match status" value="1"/>
</dbReference>
<name>A0A6P6WBQ6_COFAR</name>
<sequence length="531" mass="58992">MMKLRIRSFGTKETLRIEVPIPCSLQQLKDIISQTLRPSTSSSPSAPSDSIHLSLNRKEEIQSSSPNEDTLQSLGITSGDLIFYTLDPSRFSSSESLIPNSQEPISSPLVQNSEFPLRIDLTLDSGKPLQKPSSMEPLDPPKITNSDPSSQLKQAHQPESANLNEQNEGSTDYMEFDGIDDQEEGDDASALEAVGNGKSFSVPGFLRKVFTEELGGGDDDGSRNHKLLVIAIHAVLLESGFVGFDMNLKTESKGFPFRNDWPSSGFRLSLFYTLPEIVSDVSPGLDCHNCVVGLKFQNVGKFMMVYGSLNAGSAMHSVRLNEDELVSFLNVVWANCGLGDDIMISGDVVLGASPENEVFKFWRNVKDNLALPLLIDLCESVGLVLPPCFMRLPTDLKLKILESLPGADIAKVSCVSAELRYLASSDDLWKQKCVEQFGHACKTEDKGPWKEKFARFWESRKRRKLGSRSLFRRPLHPRRILDPIPRFPHWPGIIGGDYDLYPQIPGGARLRDLGHCSRSHVPRCQFGRNRI</sequence>
<dbReference type="InterPro" id="IPR001810">
    <property type="entry name" value="F-box_dom"/>
</dbReference>
<dbReference type="Gene3D" id="1.20.1280.50">
    <property type="match status" value="1"/>
</dbReference>
<dbReference type="Proteomes" id="UP001652660">
    <property type="component" value="Chromosome 2e"/>
</dbReference>
<dbReference type="PANTHER" id="PTHR47602">
    <property type="entry name" value="F-BOX PROTEIN SKIP22"/>
    <property type="match status" value="1"/>
</dbReference>
<keyword evidence="3" id="KW-1185">Reference proteome</keyword>